<reference evidence="1 2" key="1">
    <citation type="submission" date="2019-06" db="EMBL/GenBank/DDBJ databases">
        <title>Draft genome sequences of 15 bacterial species constituting the stable defined intestinal microbiota of the GM15 gnotobiotic mouse model.</title>
        <authorList>
            <person name="Elie C."/>
            <person name="Mathieu A."/>
            <person name="Saliou A."/>
            <person name="Darnaud M."/>
            <person name="Leulier F."/>
            <person name="Tamellini A."/>
        </authorList>
    </citation>
    <scope>NUCLEOTIDE SEQUENCE [LARGE SCALE GENOMIC DNA]</scope>
    <source>
        <strain evidence="1 2">JM4-15</strain>
    </source>
</reference>
<name>A0A845STQ5_9FIRM</name>
<sequence length="87" mass="9768">MLKAPSFGRLHKTSVFSSIISCSSFFDKTTAVRRTAVLFSRACLKTEELPNFSQAAGERKGKMQESFRISMLFNAASPAVCRKRRVF</sequence>
<accession>A0A845STQ5</accession>
<dbReference type="EMBL" id="VIQT01000002">
    <property type="protein sequence ID" value="NDO37702.1"/>
    <property type="molecule type" value="Genomic_DNA"/>
</dbReference>
<evidence type="ECO:0000313" key="2">
    <source>
        <dbReference type="Proteomes" id="UP000462501"/>
    </source>
</evidence>
<evidence type="ECO:0000313" key="1">
    <source>
        <dbReference type="EMBL" id="NDO37702.1"/>
    </source>
</evidence>
<protein>
    <submittedName>
        <fullName evidence="1">Uncharacterized protein</fullName>
    </submittedName>
</protein>
<gene>
    <name evidence="1" type="ORF">FMM72_00310</name>
</gene>
<dbReference type="Proteomes" id="UP000462501">
    <property type="component" value="Unassembled WGS sequence"/>
</dbReference>
<dbReference type="AlphaFoldDB" id="A0A845STQ5"/>
<organism evidence="1 2">
    <name type="scientific">Anaerotruncus colihominis</name>
    <dbReference type="NCBI Taxonomy" id="169435"/>
    <lineage>
        <taxon>Bacteria</taxon>
        <taxon>Bacillati</taxon>
        <taxon>Bacillota</taxon>
        <taxon>Clostridia</taxon>
        <taxon>Eubacteriales</taxon>
        <taxon>Oscillospiraceae</taxon>
        <taxon>Anaerotruncus</taxon>
    </lineage>
</organism>
<comment type="caution">
    <text evidence="1">The sequence shown here is derived from an EMBL/GenBank/DDBJ whole genome shotgun (WGS) entry which is preliminary data.</text>
</comment>
<proteinExistence type="predicted"/>